<organism evidence="8 9">
    <name type="scientific">Mucilaginibacter dorajii</name>
    <dbReference type="NCBI Taxonomy" id="692994"/>
    <lineage>
        <taxon>Bacteria</taxon>
        <taxon>Pseudomonadati</taxon>
        <taxon>Bacteroidota</taxon>
        <taxon>Sphingobacteriia</taxon>
        <taxon>Sphingobacteriales</taxon>
        <taxon>Sphingobacteriaceae</taxon>
        <taxon>Mucilaginibacter</taxon>
    </lineage>
</organism>
<evidence type="ECO:0000313" key="8">
    <source>
        <dbReference type="EMBL" id="GAA3994802.1"/>
    </source>
</evidence>
<dbReference type="Pfam" id="PF14322">
    <property type="entry name" value="SusD-like_3"/>
    <property type="match status" value="1"/>
</dbReference>
<dbReference type="Gene3D" id="1.25.40.390">
    <property type="match status" value="1"/>
</dbReference>
<name>A0ABP7RB45_9SPHI</name>
<proteinExistence type="inferred from homology"/>
<comment type="similarity">
    <text evidence="2">Belongs to the SusD family.</text>
</comment>
<protein>
    <submittedName>
        <fullName evidence="8">RagB/SusD family nutrient uptake outer membrane protein</fullName>
    </submittedName>
</protein>
<reference evidence="9" key="1">
    <citation type="journal article" date="2019" name="Int. J. Syst. Evol. Microbiol.">
        <title>The Global Catalogue of Microorganisms (GCM) 10K type strain sequencing project: providing services to taxonomists for standard genome sequencing and annotation.</title>
        <authorList>
            <consortium name="The Broad Institute Genomics Platform"/>
            <consortium name="The Broad Institute Genome Sequencing Center for Infectious Disease"/>
            <person name="Wu L."/>
            <person name="Ma J."/>
        </authorList>
    </citation>
    <scope>NUCLEOTIDE SEQUENCE [LARGE SCALE GENOMIC DNA]</scope>
    <source>
        <strain evidence="9">JCM 16601</strain>
    </source>
</reference>
<dbReference type="Proteomes" id="UP001500742">
    <property type="component" value="Unassembled WGS sequence"/>
</dbReference>
<dbReference type="Pfam" id="PF07980">
    <property type="entry name" value="SusD_RagB"/>
    <property type="match status" value="1"/>
</dbReference>
<feature type="domain" description="SusD-like N-terminal" evidence="7">
    <location>
        <begin position="135"/>
        <end position="250"/>
    </location>
</feature>
<keyword evidence="9" id="KW-1185">Reference proteome</keyword>
<comment type="subcellular location">
    <subcellularLocation>
        <location evidence="1">Cell outer membrane</location>
    </subcellularLocation>
</comment>
<feature type="domain" description="RagB/SusD" evidence="6">
    <location>
        <begin position="332"/>
        <end position="629"/>
    </location>
</feature>
<evidence type="ECO:0000256" key="4">
    <source>
        <dbReference type="ARBA" id="ARBA00023136"/>
    </source>
</evidence>
<dbReference type="SUPFAM" id="SSF48452">
    <property type="entry name" value="TPR-like"/>
    <property type="match status" value="1"/>
</dbReference>
<keyword evidence="5" id="KW-0998">Cell outer membrane</keyword>
<accession>A0ABP7RB45</accession>
<dbReference type="EMBL" id="BAAAZC010000054">
    <property type="protein sequence ID" value="GAA3994802.1"/>
    <property type="molecule type" value="Genomic_DNA"/>
</dbReference>
<sequence>MLIFNQSGEEIMKRKNIIILLLACLAGGIFSPGCKKSFLEKPKGGAVTVDTIFHTKNQAQYAVAQMYMLCIRGYFPETYDGCRPEAITDQLYIIHPAYDWASNTIGTGTYITGNMSANNTCDYGFGADNGPGFGWHYKGIRQANLVLKNINMVTDADNAWKQDVKGQALFCRAMQHYELFRYYGGVPIVNKPLDGTGKISVPRSSVQSVVDSVVKWCDLAATLLPATRPSADYGRITRLAALALKSRILLYAASPLYNTPANLKSEVAGARYGDGRDTVLAYPTYDPERWNKAAKAAKDVIDAAGASGASLYNTGKTVTTGETYATIADYESVWNVFANQELILVNTSNQVPSGNAWGDGSAWGQYLSSKLRLAQWGVKNNVPIEFMQQYEKRDGTKWTLPASGSDLPTDIKALDLDPRFYQTIAYDGMYYSAQRGILAYYKRGDYATDGNLASSDAGVDGYAMETYKFVARIDNMSDNHFAWPVFRLAEFYLNYAEAMNEYAGPSGQATEYLNLIRKRAGMPEKHPGDATAFRDAVQNERTIEFAYEGHRYNDLNRWLKAKSVLNGTLHGIVTTARNVGGTLKRTWATTAFVTRSFPARYYYVPFPNDEVSKRYLGNDKGWDGQNPGW</sequence>
<evidence type="ECO:0000313" key="9">
    <source>
        <dbReference type="Proteomes" id="UP001500742"/>
    </source>
</evidence>
<evidence type="ECO:0000256" key="2">
    <source>
        <dbReference type="ARBA" id="ARBA00006275"/>
    </source>
</evidence>
<evidence type="ECO:0000259" key="7">
    <source>
        <dbReference type="Pfam" id="PF14322"/>
    </source>
</evidence>
<dbReference type="InterPro" id="IPR011990">
    <property type="entry name" value="TPR-like_helical_dom_sf"/>
</dbReference>
<keyword evidence="3" id="KW-0732">Signal</keyword>
<evidence type="ECO:0000256" key="1">
    <source>
        <dbReference type="ARBA" id="ARBA00004442"/>
    </source>
</evidence>
<evidence type="ECO:0000256" key="5">
    <source>
        <dbReference type="ARBA" id="ARBA00023237"/>
    </source>
</evidence>
<dbReference type="InterPro" id="IPR012944">
    <property type="entry name" value="SusD_RagB_dom"/>
</dbReference>
<dbReference type="InterPro" id="IPR033985">
    <property type="entry name" value="SusD-like_N"/>
</dbReference>
<evidence type="ECO:0000256" key="3">
    <source>
        <dbReference type="ARBA" id="ARBA00022729"/>
    </source>
</evidence>
<evidence type="ECO:0000259" key="6">
    <source>
        <dbReference type="Pfam" id="PF07980"/>
    </source>
</evidence>
<comment type="caution">
    <text evidence="8">The sequence shown here is derived from an EMBL/GenBank/DDBJ whole genome shotgun (WGS) entry which is preliminary data.</text>
</comment>
<keyword evidence="4" id="KW-0472">Membrane</keyword>
<gene>
    <name evidence="8" type="ORF">GCM10022210_56370</name>
</gene>